<evidence type="ECO:0000313" key="9">
    <source>
        <dbReference type="Proteomes" id="UP000321606"/>
    </source>
</evidence>
<dbReference type="GO" id="GO:0005886">
    <property type="term" value="C:plasma membrane"/>
    <property type="evidence" value="ECO:0007669"/>
    <property type="project" value="UniProtKB-SubCell"/>
</dbReference>
<feature type="transmembrane region" description="Helical" evidence="7">
    <location>
        <begin position="192"/>
        <end position="217"/>
    </location>
</feature>
<dbReference type="GO" id="GO:0042910">
    <property type="term" value="F:xenobiotic transmembrane transporter activity"/>
    <property type="evidence" value="ECO:0007669"/>
    <property type="project" value="InterPro"/>
</dbReference>
<proteinExistence type="predicted"/>
<evidence type="ECO:0000256" key="1">
    <source>
        <dbReference type="ARBA" id="ARBA00004651"/>
    </source>
</evidence>
<keyword evidence="5 7" id="KW-1133">Transmembrane helix</keyword>
<dbReference type="RefSeq" id="WP_026737690.1">
    <property type="nucleotide sequence ID" value="NZ_AP019822.1"/>
</dbReference>
<evidence type="ECO:0000256" key="2">
    <source>
        <dbReference type="ARBA" id="ARBA00022448"/>
    </source>
</evidence>
<dbReference type="NCBIfam" id="TIGR00797">
    <property type="entry name" value="matE"/>
    <property type="match status" value="1"/>
</dbReference>
<dbReference type="CDD" id="cd13134">
    <property type="entry name" value="MATE_like_8"/>
    <property type="match status" value="1"/>
</dbReference>
<dbReference type="PANTHER" id="PTHR42925:SF2">
    <property type="entry name" value="NA+ DRIVEN MULTIDRUG EFFLUX PUMP"/>
    <property type="match status" value="1"/>
</dbReference>
<evidence type="ECO:0000313" key="8">
    <source>
        <dbReference type="EMBL" id="BBM36360.1"/>
    </source>
</evidence>
<dbReference type="InterPro" id="IPR002528">
    <property type="entry name" value="MATE_fam"/>
</dbReference>
<evidence type="ECO:0000256" key="4">
    <source>
        <dbReference type="ARBA" id="ARBA00022692"/>
    </source>
</evidence>
<dbReference type="OrthoDB" id="9780160at2"/>
<protein>
    <submittedName>
        <fullName evidence="8">MATE efflux family protein</fullName>
    </submittedName>
</protein>
<dbReference type="PIRSF" id="PIRSF006603">
    <property type="entry name" value="DinF"/>
    <property type="match status" value="1"/>
</dbReference>
<dbReference type="KEGG" id="lgo:JCM16774_1292"/>
<keyword evidence="4 7" id="KW-0812">Transmembrane</keyword>
<comment type="subcellular location">
    <subcellularLocation>
        <location evidence="1">Cell membrane</location>
        <topology evidence="1">Multi-pass membrane protein</topology>
    </subcellularLocation>
</comment>
<sequence length="456" mass="49714">MDSTVKTVYKKVFTIGLPVSFENMIYSLMNFIDVFMVGVENPVLGLGTAAVAGLGFANQMFMIFMVSLFGMNSGGGILAAQYFGSKDYKNLKKCLGITIIVGFLLSLLFLASGLLMPEAVIGVFSKDTKVINLGARYLRVVAWTYPLIGVGFAFNMQLRAIGQTKYSLYSSIMGLIINMVGNYTLIFGKFGFPALGIEGAAIATIIARIISTSYIIIMIYKMKLPIAGTFSELFTHSWDFVVKMLKISLPVFGHEIMWVSGVSVYVIIYGRMGTEPAAAIQIVKSISNLVFTLIFGLSSGTSAIIGHEIGAGNEENAYRYAVEMLKMSMLIGIIIALFVCAISPLVLRFMGVKPELYALTGKIVLSEGILIIVKTAGTLLIVGILRAGGDTLWTMFADLIPLWLFAIPLTYIAGIKLGLPVALVYLCSGSDEMLKVYPCLRRLKSKKWINNLVINH</sequence>
<gene>
    <name evidence="8" type="ORF">JCM16774_1292</name>
</gene>
<reference evidence="8 9" key="1">
    <citation type="submission" date="2019-07" db="EMBL/GenBank/DDBJ databases">
        <title>Complete Genome Sequence of Leptotrichia goodfellowii Strain JCM 16774.</title>
        <authorList>
            <person name="Watanabe S."/>
            <person name="Cui L."/>
        </authorList>
    </citation>
    <scope>NUCLEOTIDE SEQUENCE [LARGE SCALE GENOMIC DNA]</scope>
    <source>
        <strain evidence="8 9">JCM16774</strain>
    </source>
</reference>
<dbReference type="Pfam" id="PF01554">
    <property type="entry name" value="MatE"/>
    <property type="match status" value="2"/>
</dbReference>
<keyword evidence="2" id="KW-0813">Transport</keyword>
<feature type="transmembrane region" description="Helical" evidence="7">
    <location>
        <begin position="166"/>
        <end position="186"/>
    </location>
</feature>
<feature type="transmembrane region" description="Helical" evidence="7">
    <location>
        <begin position="59"/>
        <end position="83"/>
    </location>
</feature>
<accession>A0A510JAM0</accession>
<evidence type="ECO:0000256" key="7">
    <source>
        <dbReference type="SAM" id="Phobius"/>
    </source>
</evidence>
<dbReference type="GO" id="GO:0015297">
    <property type="term" value="F:antiporter activity"/>
    <property type="evidence" value="ECO:0007669"/>
    <property type="project" value="InterPro"/>
</dbReference>
<evidence type="ECO:0000256" key="6">
    <source>
        <dbReference type="ARBA" id="ARBA00023136"/>
    </source>
</evidence>
<feature type="transmembrane region" description="Helical" evidence="7">
    <location>
        <begin position="289"/>
        <end position="307"/>
    </location>
</feature>
<feature type="transmembrane region" description="Helical" evidence="7">
    <location>
        <begin position="400"/>
        <end position="426"/>
    </location>
</feature>
<dbReference type="EMBL" id="AP019822">
    <property type="protein sequence ID" value="BBM36360.1"/>
    <property type="molecule type" value="Genomic_DNA"/>
</dbReference>
<dbReference type="STRING" id="714315.GCA_000516535_01302"/>
<evidence type="ECO:0000256" key="3">
    <source>
        <dbReference type="ARBA" id="ARBA00022475"/>
    </source>
</evidence>
<dbReference type="Proteomes" id="UP000321606">
    <property type="component" value="Chromosome"/>
</dbReference>
<evidence type="ECO:0000256" key="5">
    <source>
        <dbReference type="ARBA" id="ARBA00022989"/>
    </source>
</evidence>
<feature type="transmembrane region" description="Helical" evidence="7">
    <location>
        <begin position="136"/>
        <end position="154"/>
    </location>
</feature>
<keyword evidence="6 7" id="KW-0472">Membrane</keyword>
<dbReference type="InterPro" id="IPR047135">
    <property type="entry name" value="YsiQ"/>
</dbReference>
<dbReference type="InterPro" id="IPR048279">
    <property type="entry name" value="MdtK-like"/>
</dbReference>
<dbReference type="PANTHER" id="PTHR42925">
    <property type="entry name" value="MULTIDRUG AND TOXIN EFFLUX PROTEIN MATE FAMILY"/>
    <property type="match status" value="1"/>
</dbReference>
<keyword evidence="3" id="KW-1003">Cell membrane</keyword>
<feature type="transmembrane region" description="Helical" evidence="7">
    <location>
        <begin position="95"/>
        <end position="116"/>
    </location>
</feature>
<feature type="transmembrane region" description="Helical" evidence="7">
    <location>
        <begin position="327"/>
        <end position="347"/>
    </location>
</feature>
<dbReference type="AlphaFoldDB" id="A0A510JAM0"/>
<feature type="transmembrane region" description="Helical" evidence="7">
    <location>
        <begin position="368"/>
        <end position="388"/>
    </location>
</feature>
<organism evidence="8 9">
    <name type="scientific">Pseudoleptotrichia goodfellowii</name>
    <dbReference type="NCBI Taxonomy" id="157692"/>
    <lineage>
        <taxon>Bacteria</taxon>
        <taxon>Fusobacteriati</taxon>
        <taxon>Fusobacteriota</taxon>
        <taxon>Fusobacteriia</taxon>
        <taxon>Fusobacteriales</taxon>
        <taxon>Leptotrichiaceae</taxon>
        <taxon>Pseudoleptotrichia</taxon>
    </lineage>
</organism>
<name>A0A510JAM0_9FUSO</name>